<comment type="caution">
    <text evidence="3">The sequence shown here is derived from an EMBL/GenBank/DDBJ whole genome shotgun (WGS) entry which is preliminary data.</text>
</comment>
<dbReference type="Pfam" id="PF01400">
    <property type="entry name" value="Astacin"/>
    <property type="match status" value="1"/>
</dbReference>
<dbReference type="EMBL" id="JALBUU010000001">
    <property type="protein sequence ID" value="MCI0752151.1"/>
    <property type="molecule type" value="Genomic_DNA"/>
</dbReference>
<evidence type="ECO:0000256" key="1">
    <source>
        <dbReference type="SAM" id="SignalP"/>
    </source>
</evidence>
<reference evidence="3 4" key="1">
    <citation type="submission" date="2022-03" db="EMBL/GenBank/DDBJ databases">
        <title>Complete genome analysis of Roseomonas KG 17.1 : a prolific producer of plant growth promoters.</title>
        <authorList>
            <person name="Saadouli I."/>
            <person name="Najjari A."/>
            <person name="Mosbah A."/>
            <person name="Ouzari H.I."/>
        </authorList>
    </citation>
    <scope>NUCLEOTIDE SEQUENCE [LARGE SCALE GENOMIC DNA]</scope>
    <source>
        <strain evidence="3 4">KG17-1</strain>
    </source>
</reference>
<accession>A0ABS9VYV9</accession>
<proteinExistence type="predicted"/>
<dbReference type="SUPFAM" id="SSF55486">
    <property type="entry name" value="Metalloproteases ('zincins'), catalytic domain"/>
    <property type="match status" value="1"/>
</dbReference>
<feature type="chain" id="PRO_5045207863" evidence="1">
    <location>
        <begin position="23"/>
        <end position="242"/>
    </location>
</feature>
<evidence type="ECO:0000313" key="4">
    <source>
        <dbReference type="Proteomes" id="UP001201985"/>
    </source>
</evidence>
<sequence>MALWYRLLAAAFLLFTALPASYAPSQTVNPEGLISAGHRWPKGESIFVCWQGASPGTYIQERAWVQAAITGTLVGSWSFVGWGECSSTKTHHITITIIDEGKPQDRYDSRSLVGRQPGGAPTQMWMNFTYQKWSNGTVCDTDAERCVKVIAVHEFMHALGVLHEQNRDDVPKHCLDSRVANDANPGDARPVGSFCARSITNYCTLDASGQMQFTMYERNWSRTRRRVDLADCDSETLRALSN</sequence>
<feature type="signal peptide" evidence="1">
    <location>
        <begin position="1"/>
        <end position="22"/>
    </location>
</feature>
<dbReference type="InterPro" id="IPR001506">
    <property type="entry name" value="Peptidase_M12A"/>
</dbReference>
<keyword evidence="4" id="KW-1185">Reference proteome</keyword>
<evidence type="ECO:0000259" key="2">
    <source>
        <dbReference type="Pfam" id="PF01400"/>
    </source>
</evidence>
<dbReference type="InterPro" id="IPR024079">
    <property type="entry name" value="MetalloPept_cat_dom_sf"/>
</dbReference>
<protein>
    <submittedName>
        <fullName evidence="3">M12 family metallopeptidase</fullName>
    </submittedName>
</protein>
<gene>
    <name evidence="3" type="ORF">MON41_00025</name>
</gene>
<dbReference type="Proteomes" id="UP001201985">
    <property type="component" value="Unassembled WGS sequence"/>
</dbReference>
<organism evidence="3 4">
    <name type="scientific">Teichococcus vastitatis</name>
    <dbReference type="NCBI Taxonomy" id="2307076"/>
    <lineage>
        <taxon>Bacteria</taxon>
        <taxon>Pseudomonadati</taxon>
        <taxon>Pseudomonadota</taxon>
        <taxon>Alphaproteobacteria</taxon>
        <taxon>Acetobacterales</taxon>
        <taxon>Roseomonadaceae</taxon>
        <taxon>Roseomonas</taxon>
    </lineage>
</organism>
<dbReference type="RefSeq" id="WP_241792381.1">
    <property type="nucleotide sequence ID" value="NZ_JALBUU010000001.1"/>
</dbReference>
<name>A0ABS9VYV9_9PROT</name>
<evidence type="ECO:0000313" key="3">
    <source>
        <dbReference type="EMBL" id="MCI0752151.1"/>
    </source>
</evidence>
<feature type="domain" description="Peptidase M12A" evidence="2">
    <location>
        <begin position="146"/>
        <end position="173"/>
    </location>
</feature>
<keyword evidence="1" id="KW-0732">Signal</keyword>
<dbReference type="Gene3D" id="3.40.390.10">
    <property type="entry name" value="Collagenase (Catalytic Domain)"/>
    <property type="match status" value="1"/>
</dbReference>